<evidence type="ECO:0000313" key="1">
    <source>
        <dbReference type="EMBL" id="MDV2883645.1"/>
    </source>
</evidence>
<dbReference type="RefSeq" id="WP_289235969.1">
    <property type="nucleotide sequence ID" value="NZ_CP117835.1"/>
</dbReference>
<dbReference type="EMBL" id="JAWJAY010000001">
    <property type="protein sequence ID" value="MDV2883645.1"/>
    <property type="molecule type" value="Genomic_DNA"/>
</dbReference>
<reference evidence="1" key="1">
    <citation type="submission" date="2023-10" db="EMBL/GenBank/DDBJ databases">
        <title>Screening of Alkalihalophilus pseudofirmusBZ-TG-HK211 and Its Alleviation of Salt Stress on Rapeseed Growth.</title>
        <authorList>
            <person name="Zhao B."/>
            <person name="Guo T."/>
        </authorList>
    </citation>
    <scope>NUCLEOTIDE SEQUENCE</scope>
    <source>
        <strain evidence="1">BZ-TG-HK211</strain>
    </source>
</reference>
<evidence type="ECO:0000313" key="2">
    <source>
        <dbReference type="Proteomes" id="UP001285636"/>
    </source>
</evidence>
<name>A0AAJ2KV87_ALKPS</name>
<protein>
    <submittedName>
        <fullName evidence="1">Uncharacterized protein</fullName>
    </submittedName>
</protein>
<organism evidence="1 2">
    <name type="scientific">Alkalihalophilus pseudofirmus</name>
    <name type="common">Bacillus pseudofirmus</name>
    <dbReference type="NCBI Taxonomy" id="79885"/>
    <lineage>
        <taxon>Bacteria</taxon>
        <taxon>Bacillati</taxon>
        <taxon>Bacillota</taxon>
        <taxon>Bacilli</taxon>
        <taxon>Bacillales</taxon>
        <taxon>Bacillaceae</taxon>
        <taxon>Alkalihalophilus</taxon>
    </lineage>
</organism>
<sequence length="123" mass="13621">MKKRIIAVGAGAILTTAIIVSTIFSDPPVEDVVLEHTEFDSQLAHQEMVSISEAVMNALADYEIIGDVQINYQESISITTSEDQSIAEEMQNEILQALNSEELSSVTRVDAYDILIRSEVYEK</sequence>
<gene>
    <name evidence="1" type="ORF">RYX45_00530</name>
</gene>
<dbReference type="Proteomes" id="UP001285636">
    <property type="component" value="Unassembled WGS sequence"/>
</dbReference>
<accession>A0AAJ2KV87</accession>
<dbReference type="AlphaFoldDB" id="A0AAJ2KV87"/>
<proteinExistence type="predicted"/>
<comment type="caution">
    <text evidence="1">The sequence shown here is derived from an EMBL/GenBank/DDBJ whole genome shotgun (WGS) entry which is preliminary data.</text>
</comment>